<keyword evidence="7" id="KW-0998">Cell outer membrane</keyword>
<dbReference type="Proteomes" id="UP000652430">
    <property type="component" value="Unassembled WGS sequence"/>
</dbReference>
<name>A0ABQ3L9Y6_9SPHN</name>
<dbReference type="PANTHER" id="PTHR35093">
    <property type="entry name" value="OUTER MEMBRANE PROTEIN NMB0088-RELATED"/>
    <property type="match status" value="1"/>
</dbReference>
<reference evidence="9" key="1">
    <citation type="journal article" date="2019" name="Int. J. Syst. Evol. Microbiol.">
        <title>The Global Catalogue of Microorganisms (GCM) 10K type strain sequencing project: providing services to taxonomists for standard genome sequencing and annotation.</title>
        <authorList>
            <consortium name="The Broad Institute Genomics Platform"/>
            <consortium name="The Broad Institute Genome Sequencing Center for Infectious Disease"/>
            <person name="Wu L."/>
            <person name="Ma J."/>
        </authorList>
    </citation>
    <scope>NUCLEOTIDE SEQUENCE [LARGE SCALE GENOMIC DNA]</scope>
    <source>
        <strain evidence="9">CGMCC 1.8957</strain>
    </source>
</reference>
<dbReference type="Pfam" id="PF03349">
    <property type="entry name" value="Toluene_X"/>
    <property type="match status" value="1"/>
</dbReference>
<dbReference type="InterPro" id="IPR005017">
    <property type="entry name" value="OMPP1/FadL/TodX"/>
</dbReference>
<comment type="subcellular location">
    <subcellularLocation>
        <location evidence="1">Cell outer membrane</location>
        <topology evidence="1">Multi-pass membrane protein</topology>
    </subcellularLocation>
</comment>
<evidence type="ECO:0000256" key="5">
    <source>
        <dbReference type="ARBA" id="ARBA00022729"/>
    </source>
</evidence>
<dbReference type="Gene3D" id="2.40.160.60">
    <property type="entry name" value="Outer membrane protein transport protein (OMPP1/FadL/TodX)"/>
    <property type="match status" value="1"/>
</dbReference>
<keyword evidence="9" id="KW-1185">Reference proteome</keyword>
<comment type="similarity">
    <text evidence="2">Belongs to the OmpP1/FadL family.</text>
</comment>
<organism evidence="8 9">
    <name type="scientific">Sphingomonas glacialis</name>
    <dbReference type="NCBI Taxonomy" id="658225"/>
    <lineage>
        <taxon>Bacteria</taxon>
        <taxon>Pseudomonadati</taxon>
        <taxon>Pseudomonadota</taxon>
        <taxon>Alphaproteobacteria</taxon>
        <taxon>Sphingomonadales</taxon>
        <taxon>Sphingomonadaceae</taxon>
        <taxon>Sphingomonas</taxon>
    </lineage>
</organism>
<gene>
    <name evidence="8" type="ORF">GCM10008023_02770</name>
</gene>
<comment type="caution">
    <text evidence="8">The sequence shown here is derived from an EMBL/GenBank/DDBJ whole genome shotgun (WGS) entry which is preliminary data.</text>
</comment>
<evidence type="ECO:0000313" key="8">
    <source>
        <dbReference type="EMBL" id="GHH08024.1"/>
    </source>
</evidence>
<dbReference type="EMBL" id="BNAQ01000001">
    <property type="protein sequence ID" value="GHH08024.1"/>
    <property type="molecule type" value="Genomic_DNA"/>
</dbReference>
<evidence type="ECO:0000256" key="1">
    <source>
        <dbReference type="ARBA" id="ARBA00004571"/>
    </source>
</evidence>
<proteinExistence type="inferred from homology"/>
<keyword evidence="5" id="KW-0732">Signal</keyword>
<dbReference type="SUPFAM" id="SSF56935">
    <property type="entry name" value="Porins"/>
    <property type="match status" value="1"/>
</dbReference>
<keyword evidence="6" id="KW-0472">Membrane</keyword>
<dbReference type="PANTHER" id="PTHR35093:SF8">
    <property type="entry name" value="OUTER MEMBRANE PROTEIN NMB0088-RELATED"/>
    <property type="match status" value="1"/>
</dbReference>
<protein>
    <submittedName>
        <fullName evidence="8">Long-chain fatty acid transporter</fullName>
    </submittedName>
</protein>
<evidence type="ECO:0000256" key="4">
    <source>
        <dbReference type="ARBA" id="ARBA00022692"/>
    </source>
</evidence>
<evidence type="ECO:0000313" key="9">
    <source>
        <dbReference type="Proteomes" id="UP000652430"/>
    </source>
</evidence>
<evidence type="ECO:0000256" key="2">
    <source>
        <dbReference type="ARBA" id="ARBA00008163"/>
    </source>
</evidence>
<keyword evidence="3" id="KW-1134">Transmembrane beta strand</keyword>
<evidence type="ECO:0000256" key="6">
    <source>
        <dbReference type="ARBA" id="ARBA00023136"/>
    </source>
</evidence>
<evidence type="ECO:0000256" key="3">
    <source>
        <dbReference type="ARBA" id="ARBA00022452"/>
    </source>
</evidence>
<evidence type="ECO:0000256" key="7">
    <source>
        <dbReference type="ARBA" id="ARBA00023237"/>
    </source>
</evidence>
<accession>A0ABQ3L9Y6</accession>
<keyword evidence="4" id="KW-0812">Transmembrane</keyword>
<sequence length="456" mass="48192">MDARALSPLSFFPLEKSVQEYIMVIRCKAPLLAASALVSTVGFAGVAHADAFYLQSQTTVGAGRSFSGEVADTGPSSLWWNPAAIAGITDTEVQVSATAILPKGDVVDNGTLIARPGQAFAPIGGQTRSRNPINNGVLPSGSVAYPINDRIAVGLAVTSPFSFTTDYDANSWTRYSADKTRLRTIDIQPSIGVVLTDWLRVGGALNVEYTDAYLSNALPNVSAALPDGSQTLRGDGWDFGWTAGVQLHNKLVSVGISYKSSIKHTLKGDLTVAGLVGPLAAQNRSLSGVQAQFNTPGQVIVGGRLRATEALTLNAQVVAYNWSKFDAIRLGAPLNVALPENYRDSWSLAGGFDYAVSPKATVRAGVQRAVTPTQDGLRDARVPDSNRWTYSAGGSYRMSNHMTIDAAASYVDFKDTTIDRATAAYAGTAAQTVILTKGLLQNAHAVVLSLGGRFSF</sequence>